<dbReference type="PANTHER" id="PTHR43308:SF5">
    <property type="entry name" value="S-LAYER PROTEIN _ PEPTIDOGLYCAN ENDO-BETA-N-ACETYLGLUCOSAMINIDASE"/>
    <property type="match status" value="1"/>
</dbReference>
<dbReference type="InterPro" id="IPR001119">
    <property type="entry name" value="SLH_dom"/>
</dbReference>
<dbReference type="KEGG" id="cchl:FPL14_10180"/>
<reference evidence="2 3" key="1">
    <citation type="submission" date="2019-07" db="EMBL/GenBank/DDBJ databases">
        <authorList>
            <person name="Kim J.K."/>
            <person name="Cheong H.-M."/>
            <person name="Choi Y."/>
            <person name="Hwang K.J."/>
            <person name="Lee S."/>
            <person name="Choi C."/>
        </authorList>
    </citation>
    <scope>NUCLEOTIDE SEQUENCE [LARGE SCALE GENOMIC DNA]</scope>
    <source>
        <strain evidence="2 3">KS 22</strain>
    </source>
</reference>
<dbReference type="InterPro" id="IPR025883">
    <property type="entry name" value="Cadherin-like_domain"/>
</dbReference>
<sequence>MMRVKYSRLLAALLTVMLIGSLVVPPGFGVREAKAAPAKVWEPINVIYGGSTGETATAVDANGAIYTVYQDVSNRGKISVKKQVDGAWELVGKEGFTSAYNLSLAVQDNDSPYIALQDGYSLNANVMHYNQESKDWEQLSTDGMPSELPSETPNGLIVALDADGAPLLLYQTVYSSDISVLRFDADADSWATLGTDASASISDAKPAGLYVEDGTIYRAYYKSGNLAVEWYDEVAQTWNSAAALSSDDFIMPINFAVDQDVIYLSYLTYMMDTGTLYSKVIEYKSGQWKEIGEFTTSDEKATMYAEGGVLYIAAAFESQGLKVMAYKDEEWVQMGSYTSGVVSSSSLYFQNGDPYLVVTENSGVVLKTLLYAPPTLTADGTDNDSLHDIVITFDNDTDWLDAITGVTVEGTALAKEYYEVEDGKLTIDPGTLPLGDNTVVVTATGYAKATVKQWIIGKEPPRLRSGMPNPSLGQPVVITFEDDEQWRAAVWGVYTDKRLEAGVDYTLSPGKLTIAAGVLPAGVTGIEVDAENYWSAHIDQPVLEASDSTSSWRPVGSPTVSDGEVGSSSVYVSGGVPYVAYVDYADGRKVAVKKLEQGGWSNVGSAASEGGATLVSLAIDGGVPYVAYLDRKITVRKYVGEQWTSVGREDVAQSEGSIFHFAFQVKNGIPYVSYVERGDDRVHVMRMNDNDWEDMGEVGVAYSEFTNLFVDGDNIPYVAYYEQAESESESESNAVVVKRWNEQNRAWEMVGDPMEGSYPDAGFSLFVSEGTPYLAYADTENEGRAAVKNWSGRQWESVGELGISAGRSNMMLLRIDGGVPYAAFTDESYHDRVLVKRFDGDRWTIVGDAAHHANLNDRLFSFEVSGGTPYLSYADASYDDRGVVTAALSTDNRLSGLGLSAGTLSPAFDPATKSYTVDVPSEVSSLSVAPTAAAGDRAVVKVNGAPVPSGGDSGDIPLNTGENPIVVEVTSQHGVANEYSIRVARAPSANANLGGMSTDQGAWAPTFSPERFTYTVTVPGSVTTVDLFLTKGEPNQSFSVTGAVYQSVTGDVYGYRASGLAVGNNPIGVTVAAADGTTNTYGVTIVREGNGNADLSSLSLTQGTLAPAFEAGLTSYRATVGSTIDSVAVIPTSADANATEITVGANGGAAIAVASGQASSAIALRTGENAIEIVVTAENGAKKTYTVIVTREAAAPGNPGNGNGGGPVVTPSTPNVPAAPGSANSDVSGVGTVATEVVNGRSVATVTLDARKLEERLAAEGRGAVIALRVSAEADVVVGALSGSMLRSMEQAEAALSLQTADAGYSLPAKLLKVQALANIFGQDVALEDVNIEIEIAAPTTEMMSIVEIAAAGGRLLFVAPPVSFKVRATYGDTSIEISKFDTYVERFIAIPEGVDPATVTTGVVVDEKGGVRPIPTKIVEENGRYVAKMNSLTNSVYALISNAVRFEDMEGHWAEATVIDMGARMIVQGSGDGKFDPDRNISRAEFAALLVRGLGLGASEYDGGFTDVAGKEWYSGVVQTAYEYGLISGFEDGSFHPNEMLTREQAMRIISDAMKLTGLAARLTERPAEDVLQAYGDASEIAPWALSGIASSVQAGIVSGRDGGKLAPKAYMTRAEVAAIIQRLLSESDLL</sequence>
<dbReference type="Proteomes" id="UP000515679">
    <property type="component" value="Chromosome"/>
</dbReference>
<dbReference type="Pfam" id="PF12733">
    <property type="entry name" value="Cadherin-like"/>
    <property type="match status" value="3"/>
</dbReference>
<dbReference type="Pfam" id="PF00395">
    <property type="entry name" value="SLH"/>
    <property type="match status" value="3"/>
</dbReference>
<evidence type="ECO:0000313" key="3">
    <source>
        <dbReference type="Proteomes" id="UP000515679"/>
    </source>
</evidence>
<feature type="domain" description="SLH" evidence="1">
    <location>
        <begin position="1506"/>
        <end position="1565"/>
    </location>
</feature>
<keyword evidence="3" id="KW-1185">Reference proteome</keyword>
<evidence type="ECO:0000259" key="1">
    <source>
        <dbReference type="PROSITE" id="PS51272"/>
    </source>
</evidence>
<protein>
    <submittedName>
        <fullName evidence="2">DUF1533 domain-containing protein</fullName>
    </submittedName>
</protein>
<dbReference type="SUPFAM" id="SSF50965">
    <property type="entry name" value="Galactose oxidase, central domain"/>
    <property type="match status" value="1"/>
</dbReference>
<evidence type="ECO:0000313" key="2">
    <source>
        <dbReference type="EMBL" id="QMV41521.1"/>
    </source>
</evidence>
<gene>
    <name evidence="2" type="ORF">FPL14_10180</name>
</gene>
<feature type="domain" description="SLH" evidence="1">
    <location>
        <begin position="1573"/>
        <end position="1632"/>
    </location>
</feature>
<name>A0A7G5BX37_9BACL</name>
<accession>A0A7G5BX37</accession>
<dbReference type="PANTHER" id="PTHR43308">
    <property type="entry name" value="OUTER MEMBRANE PROTEIN ALPHA-RELATED"/>
    <property type="match status" value="1"/>
</dbReference>
<dbReference type="InterPro" id="IPR051465">
    <property type="entry name" value="Cell_Envelope_Struct_Comp"/>
</dbReference>
<organism evidence="2 3">
    <name type="scientific">Cohnella cholangitidis</name>
    <dbReference type="NCBI Taxonomy" id="2598458"/>
    <lineage>
        <taxon>Bacteria</taxon>
        <taxon>Bacillati</taxon>
        <taxon>Bacillota</taxon>
        <taxon>Bacilli</taxon>
        <taxon>Bacillales</taxon>
        <taxon>Paenibacillaceae</taxon>
        <taxon>Cohnella</taxon>
    </lineage>
</organism>
<dbReference type="InterPro" id="IPR011432">
    <property type="entry name" value="Shr-like_HID"/>
</dbReference>
<dbReference type="Pfam" id="PF07550">
    <property type="entry name" value="Shr-like_HID"/>
    <property type="match status" value="2"/>
</dbReference>
<dbReference type="InterPro" id="IPR011043">
    <property type="entry name" value="Gal_Oxase/kelch_b-propeller"/>
</dbReference>
<dbReference type="SUPFAM" id="SSF89372">
    <property type="entry name" value="Fucose-specific lectin"/>
    <property type="match status" value="1"/>
</dbReference>
<feature type="domain" description="SLH" evidence="1">
    <location>
        <begin position="1442"/>
        <end position="1505"/>
    </location>
</feature>
<proteinExistence type="predicted"/>
<dbReference type="PROSITE" id="PS51272">
    <property type="entry name" value="SLH"/>
    <property type="match status" value="3"/>
</dbReference>
<dbReference type="EMBL" id="CP041969">
    <property type="protein sequence ID" value="QMV41521.1"/>
    <property type="molecule type" value="Genomic_DNA"/>
</dbReference>